<dbReference type="EMBL" id="BMPT01000002">
    <property type="protein sequence ID" value="GGM15121.1"/>
    <property type="molecule type" value="Genomic_DNA"/>
</dbReference>
<feature type="region of interest" description="Disordered" evidence="1">
    <location>
        <begin position="1"/>
        <end position="40"/>
    </location>
</feature>
<keyword evidence="3" id="KW-1185">Reference proteome</keyword>
<protein>
    <recommendedName>
        <fullName evidence="4">DDE family transposase</fullName>
    </recommendedName>
</protein>
<reference evidence="2" key="1">
    <citation type="journal article" date="2014" name="Int. J. Syst. Evol. Microbiol.">
        <title>Complete genome sequence of Corynebacterium casei LMG S-19264T (=DSM 44701T), isolated from a smear-ripened cheese.</title>
        <authorList>
            <consortium name="US DOE Joint Genome Institute (JGI-PGF)"/>
            <person name="Walter F."/>
            <person name="Albersmeier A."/>
            <person name="Kalinowski J."/>
            <person name="Ruckert C."/>
        </authorList>
    </citation>
    <scope>NUCLEOTIDE SEQUENCE</scope>
    <source>
        <strain evidence="2">JCM 3051</strain>
    </source>
</reference>
<evidence type="ECO:0008006" key="4">
    <source>
        <dbReference type="Google" id="ProtNLM"/>
    </source>
</evidence>
<dbReference type="AlphaFoldDB" id="A0A8H9GER3"/>
<evidence type="ECO:0000313" key="3">
    <source>
        <dbReference type="Proteomes" id="UP000655589"/>
    </source>
</evidence>
<evidence type="ECO:0000313" key="2">
    <source>
        <dbReference type="EMBL" id="GGM15121.1"/>
    </source>
</evidence>
<organism evidence="2 3">
    <name type="scientific">Promicromonospora citrea</name>
    <dbReference type="NCBI Taxonomy" id="43677"/>
    <lineage>
        <taxon>Bacteria</taxon>
        <taxon>Bacillati</taxon>
        <taxon>Actinomycetota</taxon>
        <taxon>Actinomycetes</taxon>
        <taxon>Micrococcales</taxon>
        <taxon>Promicromonosporaceae</taxon>
        <taxon>Promicromonospora</taxon>
    </lineage>
</organism>
<evidence type="ECO:0000256" key="1">
    <source>
        <dbReference type="SAM" id="MobiDB-lite"/>
    </source>
</evidence>
<reference evidence="2" key="2">
    <citation type="submission" date="2020-09" db="EMBL/GenBank/DDBJ databases">
        <authorList>
            <person name="Sun Q."/>
            <person name="Ohkuma M."/>
        </authorList>
    </citation>
    <scope>NUCLEOTIDE SEQUENCE</scope>
    <source>
        <strain evidence="2">JCM 3051</strain>
    </source>
</reference>
<sequence>MSVILTPGQAGDDPQLLPLLDQVSVKRDGPGRPRQRPDRVLADKAYSSPSTVVRCASVASRWSARRKGPRGPSAAPW</sequence>
<feature type="compositionally biased region" description="Basic and acidic residues" evidence="1">
    <location>
        <begin position="24"/>
        <end position="40"/>
    </location>
</feature>
<accession>A0A8H9GER3</accession>
<feature type="compositionally biased region" description="Low complexity" evidence="1">
    <location>
        <begin position="12"/>
        <end position="22"/>
    </location>
</feature>
<dbReference type="Proteomes" id="UP000655589">
    <property type="component" value="Unassembled WGS sequence"/>
</dbReference>
<proteinExistence type="predicted"/>
<gene>
    <name evidence="2" type="ORF">GCM10010102_08320</name>
</gene>
<comment type="caution">
    <text evidence="2">The sequence shown here is derived from an EMBL/GenBank/DDBJ whole genome shotgun (WGS) entry which is preliminary data.</text>
</comment>
<name>A0A8H9GER3_9MICO</name>